<proteinExistence type="predicted"/>
<dbReference type="AlphaFoldDB" id="A0A833TG02"/>
<reference evidence="1" key="1">
    <citation type="submission" date="2020-04" db="EMBL/GenBank/DDBJ databases">
        <title>Hybrid Assembly of Korean Phytophthora infestans isolates.</title>
        <authorList>
            <person name="Prokchorchik M."/>
            <person name="Lee Y."/>
            <person name="Seo J."/>
            <person name="Cho J.-H."/>
            <person name="Park Y.-E."/>
            <person name="Jang D.-C."/>
            <person name="Im J.-S."/>
            <person name="Choi J.-G."/>
            <person name="Park H.-J."/>
            <person name="Lee G.-B."/>
            <person name="Lee Y.-G."/>
            <person name="Hong S.-Y."/>
            <person name="Cho K."/>
            <person name="Sohn K.H."/>
        </authorList>
    </citation>
    <scope>NUCLEOTIDE SEQUENCE</scope>
    <source>
        <strain evidence="1">KR_1_A1</strain>
    </source>
</reference>
<comment type="caution">
    <text evidence="1">The sequence shown here is derived from an EMBL/GenBank/DDBJ whole genome shotgun (WGS) entry which is preliminary data.</text>
</comment>
<keyword evidence="2" id="KW-1185">Reference proteome</keyword>
<evidence type="ECO:0000313" key="1">
    <source>
        <dbReference type="EMBL" id="KAF4046080.1"/>
    </source>
</evidence>
<dbReference type="EMBL" id="WSZM01000031">
    <property type="protein sequence ID" value="KAF4046080.1"/>
    <property type="molecule type" value="Genomic_DNA"/>
</dbReference>
<organism evidence="1 2">
    <name type="scientific">Phytophthora infestans</name>
    <name type="common">Potato late blight agent</name>
    <name type="synonym">Botrytis infestans</name>
    <dbReference type="NCBI Taxonomy" id="4787"/>
    <lineage>
        <taxon>Eukaryota</taxon>
        <taxon>Sar</taxon>
        <taxon>Stramenopiles</taxon>
        <taxon>Oomycota</taxon>
        <taxon>Peronosporomycetes</taxon>
        <taxon>Peronosporales</taxon>
        <taxon>Peronosporaceae</taxon>
        <taxon>Phytophthora</taxon>
    </lineage>
</organism>
<sequence length="123" mass="13263">MANNAFVWGANVEQQATKGIRMPIAIDLVTATASGARQVAQKEEEARDTSCTKRVVTKGKCSEHGDSVGFLIRTALTGPDHKGNAMHPEKDPSVLERVVRTTRQQKDCVMLTVGATNALTRSV</sequence>
<protein>
    <submittedName>
        <fullName evidence="1">Uncharacterized protein</fullName>
    </submittedName>
</protein>
<name>A0A833TG02_PHYIN</name>
<accession>A0A833TG02</accession>
<dbReference type="Proteomes" id="UP000602510">
    <property type="component" value="Unassembled WGS sequence"/>
</dbReference>
<gene>
    <name evidence="1" type="ORF">GN244_ATG01519</name>
</gene>
<evidence type="ECO:0000313" key="2">
    <source>
        <dbReference type="Proteomes" id="UP000602510"/>
    </source>
</evidence>